<organism evidence="10 11">
    <name type="scientific">Trapa natans</name>
    <name type="common">Water chestnut</name>
    <dbReference type="NCBI Taxonomy" id="22666"/>
    <lineage>
        <taxon>Eukaryota</taxon>
        <taxon>Viridiplantae</taxon>
        <taxon>Streptophyta</taxon>
        <taxon>Embryophyta</taxon>
        <taxon>Tracheophyta</taxon>
        <taxon>Spermatophyta</taxon>
        <taxon>Magnoliopsida</taxon>
        <taxon>eudicotyledons</taxon>
        <taxon>Gunneridae</taxon>
        <taxon>Pentapetalae</taxon>
        <taxon>rosids</taxon>
        <taxon>malvids</taxon>
        <taxon>Myrtales</taxon>
        <taxon>Lythraceae</taxon>
        <taxon>Trapa</taxon>
    </lineage>
</organism>
<comment type="subcellular location">
    <subcellularLocation>
        <location evidence="1 8">Cell membrane</location>
        <topology evidence="1 8">Multi-pass membrane protein</topology>
    </subcellularLocation>
</comment>
<keyword evidence="5 8" id="KW-0812">Transmembrane</keyword>
<name>A0AAN7R0J2_TRANT</name>
<comment type="subunit">
    <text evidence="3 8">Homodimer and heterodimers.</text>
</comment>
<dbReference type="NCBIfam" id="TIGR01569">
    <property type="entry name" value="A_tha_TIGR01569"/>
    <property type="match status" value="1"/>
</dbReference>
<dbReference type="InterPro" id="IPR006702">
    <property type="entry name" value="CASP_dom"/>
</dbReference>
<dbReference type="EMBL" id="JAXQNO010000015">
    <property type="protein sequence ID" value="KAK4783335.1"/>
    <property type="molecule type" value="Genomic_DNA"/>
</dbReference>
<keyword evidence="11" id="KW-1185">Reference proteome</keyword>
<dbReference type="PANTHER" id="PTHR33573:SF47">
    <property type="entry name" value="CASP-LIKE PROTEIN 1U1"/>
    <property type="match status" value="1"/>
</dbReference>
<evidence type="ECO:0000256" key="2">
    <source>
        <dbReference type="ARBA" id="ARBA00007651"/>
    </source>
</evidence>
<dbReference type="InterPro" id="IPR006459">
    <property type="entry name" value="CASP/CASPL"/>
</dbReference>
<keyword evidence="7 8" id="KW-0472">Membrane</keyword>
<keyword evidence="6 8" id="KW-1133">Transmembrane helix</keyword>
<evidence type="ECO:0000256" key="7">
    <source>
        <dbReference type="ARBA" id="ARBA00023136"/>
    </source>
</evidence>
<evidence type="ECO:0000256" key="1">
    <source>
        <dbReference type="ARBA" id="ARBA00004651"/>
    </source>
</evidence>
<feature type="transmembrane region" description="Helical" evidence="8">
    <location>
        <begin position="106"/>
        <end position="133"/>
    </location>
</feature>
<sequence>MLSPTSKMEEQSSFVVVTQSQPLRSFFLAQSTLRALAAACTLASLCVMVTSKESVLVFEIHLEARYNYASACRYLMGVNSVVFGFSLLSLAFLCRLQWSKPNSKHYFFLFLHDLVITALMMSGCSAASAIGYVGRYGEERIGWFSVCEHVAKFCSRMLVALILSSLAFFCYFTLSITSARKLSLLPGN</sequence>
<dbReference type="Proteomes" id="UP001346149">
    <property type="component" value="Unassembled WGS sequence"/>
</dbReference>
<dbReference type="GO" id="GO:0005886">
    <property type="term" value="C:plasma membrane"/>
    <property type="evidence" value="ECO:0007669"/>
    <property type="project" value="UniProtKB-SubCell"/>
</dbReference>
<dbReference type="PANTHER" id="PTHR33573">
    <property type="entry name" value="CASP-LIKE PROTEIN 4A4"/>
    <property type="match status" value="1"/>
</dbReference>
<dbReference type="Pfam" id="PF04535">
    <property type="entry name" value="CASP_dom"/>
    <property type="match status" value="1"/>
</dbReference>
<reference evidence="10 11" key="1">
    <citation type="journal article" date="2023" name="Hortic Res">
        <title>Pangenome of water caltrop reveals structural variations and asymmetric subgenome divergence after allopolyploidization.</title>
        <authorList>
            <person name="Zhang X."/>
            <person name="Chen Y."/>
            <person name="Wang L."/>
            <person name="Yuan Y."/>
            <person name="Fang M."/>
            <person name="Shi L."/>
            <person name="Lu R."/>
            <person name="Comes H.P."/>
            <person name="Ma Y."/>
            <person name="Chen Y."/>
            <person name="Huang G."/>
            <person name="Zhou Y."/>
            <person name="Zheng Z."/>
            <person name="Qiu Y."/>
        </authorList>
    </citation>
    <scope>NUCLEOTIDE SEQUENCE [LARGE SCALE GENOMIC DNA]</scope>
    <source>
        <strain evidence="10">F231</strain>
    </source>
</reference>
<feature type="domain" description="Casparian strip membrane protein" evidence="9">
    <location>
        <begin position="28"/>
        <end position="170"/>
    </location>
</feature>
<comment type="caution">
    <text evidence="10">The sequence shown here is derived from an EMBL/GenBank/DDBJ whole genome shotgun (WGS) entry which is preliminary data.</text>
</comment>
<evidence type="ECO:0000256" key="3">
    <source>
        <dbReference type="ARBA" id="ARBA00011489"/>
    </source>
</evidence>
<evidence type="ECO:0000256" key="6">
    <source>
        <dbReference type="ARBA" id="ARBA00022989"/>
    </source>
</evidence>
<evidence type="ECO:0000256" key="8">
    <source>
        <dbReference type="RuleBase" id="RU361233"/>
    </source>
</evidence>
<feature type="transmembrane region" description="Helical" evidence="8">
    <location>
        <begin position="153"/>
        <end position="174"/>
    </location>
</feature>
<feature type="transmembrane region" description="Helical" evidence="8">
    <location>
        <begin position="71"/>
        <end position="94"/>
    </location>
</feature>
<evidence type="ECO:0000313" key="10">
    <source>
        <dbReference type="EMBL" id="KAK4783335.1"/>
    </source>
</evidence>
<proteinExistence type="inferred from homology"/>
<evidence type="ECO:0000313" key="11">
    <source>
        <dbReference type="Proteomes" id="UP001346149"/>
    </source>
</evidence>
<protein>
    <recommendedName>
        <fullName evidence="8">CASP-like protein</fullName>
    </recommendedName>
</protein>
<keyword evidence="4 8" id="KW-1003">Cell membrane</keyword>
<evidence type="ECO:0000259" key="9">
    <source>
        <dbReference type="Pfam" id="PF04535"/>
    </source>
</evidence>
<accession>A0AAN7R0J2</accession>
<gene>
    <name evidence="10" type="ORF">SAY86_007709</name>
</gene>
<comment type="caution">
    <text evidence="8">Lacks conserved residue(s) required for the propagation of feature annotation.</text>
</comment>
<evidence type="ECO:0000256" key="4">
    <source>
        <dbReference type="ARBA" id="ARBA00022475"/>
    </source>
</evidence>
<comment type="similarity">
    <text evidence="2 8">Belongs to the Casparian strip membrane proteins (CASP) family.</text>
</comment>
<dbReference type="AlphaFoldDB" id="A0AAN7R0J2"/>
<evidence type="ECO:0000256" key="5">
    <source>
        <dbReference type="ARBA" id="ARBA00022692"/>
    </source>
</evidence>